<keyword evidence="10" id="KW-1185">Reference proteome</keyword>
<name>A0A9D4V2D8_ADICA</name>
<comment type="caution">
    <text evidence="9">The sequence shown here is derived from an EMBL/GenBank/DDBJ whole genome shotgun (WGS) entry which is preliminary data.</text>
</comment>
<dbReference type="InterPro" id="IPR025287">
    <property type="entry name" value="WAK_GUB"/>
</dbReference>
<evidence type="ECO:0000256" key="5">
    <source>
        <dbReference type="ARBA" id="ARBA00023157"/>
    </source>
</evidence>
<dbReference type="GO" id="GO:0030247">
    <property type="term" value="F:polysaccharide binding"/>
    <property type="evidence" value="ECO:0007669"/>
    <property type="project" value="InterPro"/>
</dbReference>
<dbReference type="InterPro" id="IPR000152">
    <property type="entry name" value="EGF-type_Asp/Asn_hydroxyl_site"/>
</dbReference>
<dbReference type="Proteomes" id="UP000886520">
    <property type="component" value="Chromosome 6"/>
</dbReference>
<evidence type="ECO:0000256" key="1">
    <source>
        <dbReference type="ARBA" id="ARBA00004167"/>
    </source>
</evidence>
<comment type="caution">
    <text evidence="6">Lacks conserved residue(s) required for the propagation of feature annotation.</text>
</comment>
<evidence type="ECO:0000256" key="2">
    <source>
        <dbReference type="ARBA" id="ARBA00022536"/>
    </source>
</evidence>
<feature type="disulfide bond" evidence="6">
    <location>
        <begin position="318"/>
        <end position="335"/>
    </location>
</feature>
<proteinExistence type="predicted"/>
<dbReference type="PROSITE" id="PS50026">
    <property type="entry name" value="EGF_3"/>
    <property type="match status" value="1"/>
</dbReference>
<gene>
    <name evidence="9" type="ORF">GOP47_0006165</name>
</gene>
<dbReference type="InterPro" id="IPR049883">
    <property type="entry name" value="NOTCH1_EGF-like"/>
</dbReference>
<dbReference type="InterPro" id="IPR000742">
    <property type="entry name" value="EGF"/>
</dbReference>
<dbReference type="PROSITE" id="PS01187">
    <property type="entry name" value="EGF_CA"/>
    <property type="match status" value="1"/>
</dbReference>
<dbReference type="EMBL" id="JABFUD020000006">
    <property type="protein sequence ID" value="KAI5078494.1"/>
    <property type="molecule type" value="Genomic_DNA"/>
</dbReference>
<dbReference type="InterPro" id="IPR018097">
    <property type="entry name" value="EGF_Ca-bd_CS"/>
</dbReference>
<keyword evidence="3 7" id="KW-0732">Signal</keyword>
<dbReference type="Gene3D" id="2.10.25.10">
    <property type="entry name" value="Laminin"/>
    <property type="match status" value="1"/>
</dbReference>
<dbReference type="Pfam" id="PF07645">
    <property type="entry name" value="EGF_CA"/>
    <property type="match status" value="1"/>
</dbReference>
<reference evidence="9" key="1">
    <citation type="submission" date="2021-01" db="EMBL/GenBank/DDBJ databases">
        <title>Adiantum capillus-veneris genome.</title>
        <authorList>
            <person name="Fang Y."/>
            <person name="Liao Q."/>
        </authorList>
    </citation>
    <scope>NUCLEOTIDE SEQUENCE</scope>
    <source>
        <strain evidence="9">H3</strain>
        <tissue evidence="9">Leaf</tissue>
    </source>
</reference>
<feature type="domain" description="EGF-like" evidence="8">
    <location>
        <begin position="307"/>
        <end position="351"/>
    </location>
</feature>
<dbReference type="FunFam" id="2.10.25.10:FF:000038">
    <property type="entry name" value="Fibrillin 2"/>
    <property type="match status" value="1"/>
</dbReference>
<dbReference type="AlphaFoldDB" id="A0A9D4V2D8"/>
<protein>
    <recommendedName>
        <fullName evidence="8">EGF-like domain-containing protein</fullName>
    </recommendedName>
</protein>
<dbReference type="PROSITE" id="PS00010">
    <property type="entry name" value="ASX_HYDROXYL"/>
    <property type="match status" value="1"/>
</dbReference>
<feature type="non-terminal residue" evidence="9">
    <location>
        <position position="1"/>
    </location>
</feature>
<keyword evidence="2 6" id="KW-0245">EGF-like domain</keyword>
<evidence type="ECO:0000259" key="8">
    <source>
        <dbReference type="PROSITE" id="PS50026"/>
    </source>
</evidence>
<dbReference type="GO" id="GO:0005509">
    <property type="term" value="F:calcium ion binding"/>
    <property type="evidence" value="ECO:0007669"/>
    <property type="project" value="InterPro"/>
</dbReference>
<evidence type="ECO:0000256" key="3">
    <source>
        <dbReference type="ARBA" id="ARBA00022729"/>
    </source>
</evidence>
<dbReference type="SMART" id="SM00179">
    <property type="entry name" value="EGF_CA"/>
    <property type="match status" value="1"/>
</dbReference>
<keyword evidence="5 6" id="KW-1015">Disulfide bond</keyword>
<evidence type="ECO:0000256" key="7">
    <source>
        <dbReference type="SAM" id="SignalP"/>
    </source>
</evidence>
<evidence type="ECO:0000313" key="9">
    <source>
        <dbReference type="EMBL" id="KAI5078494.1"/>
    </source>
</evidence>
<dbReference type="InterPro" id="IPR001881">
    <property type="entry name" value="EGF-like_Ca-bd_dom"/>
</dbReference>
<dbReference type="Pfam" id="PF13947">
    <property type="entry name" value="GUB_WAK_bind"/>
    <property type="match status" value="1"/>
</dbReference>
<evidence type="ECO:0000313" key="10">
    <source>
        <dbReference type="Proteomes" id="UP000886520"/>
    </source>
</evidence>
<comment type="subcellular location">
    <subcellularLocation>
        <location evidence="1">Membrane</location>
        <topology evidence="1">Single-pass membrane protein</topology>
    </subcellularLocation>
</comment>
<evidence type="ECO:0000256" key="4">
    <source>
        <dbReference type="ARBA" id="ARBA00022737"/>
    </source>
</evidence>
<dbReference type="OrthoDB" id="4062651at2759"/>
<dbReference type="PANTHER" id="PTHR33491">
    <property type="entry name" value="OSJNBA0016N04.9 PROTEIN"/>
    <property type="match status" value="1"/>
</dbReference>
<accession>A0A9D4V2D8</accession>
<keyword evidence="4" id="KW-0677">Repeat</keyword>
<feature type="chain" id="PRO_5038735845" description="EGF-like domain-containing protein" evidence="7">
    <location>
        <begin position="24"/>
        <end position="371"/>
    </location>
</feature>
<sequence>MIPQHYLLALITLPSIFVCLIGGSPHRVIQQSSLSPPCNYTSQVCGSSSIPYPFGMSDECGLSQYRIICKRNASFGEGYLPFIQIGTPNTSELQVLEFSTNTLIVNSTHLKAMPSSQDCASGDVFGHAAFDLVKDGPFILSENNWFVVVGCDSEGTCTADTVLNESSTISCTNSCYNQYVMPFCNYYACCINPIPPRSWQLDFQGRGLAYANFPGVCGFSTVLSPSTYTIPPNQTGFFAAGHYGLSLSWALQLLDDGQNCSTAKEKADYACTDTAECLYDGSIHGYTCNCTEGYRGDGYNAGIGCQDIDECEEELDECERPPLGTCTNTDGSYICNCTEGGGGSGLRGTCPLITPDTNVLLPALLGMTITN</sequence>
<feature type="signal peptide" evidence="7">
    <location>
        <begin position="1"/>
        <end position="23"/>
    </location>
</feature>
<organism evidence="9 10">
    <name type="scientific">Adiantum capillus-veneris</name>
    <name type="common">Maidenhair fern</name>
    <dbReference type="NCBI Taxonomy" id="13818"/>
    <lineage>
        <taxon>Eukaryota</taxon>
        <taxon>Viridiplantae</taxon>
        <taxon>Streptophyta</taxon>
        <taxon>Embryophyta</taxon>
        <taxon>Tracheophyta</taxon>
        <taxon>Polypodiopsida</taxon>
        <taxon>Polypodiidae</taxon>
        <taxon>Polypodiales</taxon>
        <taxon>Pteridineae</taxon>
        <taxon>Pteridaceae</taxon>
        <taxon>Vittarioideae</taxon>
        <taxon>Adiantum</taxon>
    </lineage>
</organism>
<dbReference type="SUPFAM" id="SSF57196">
    <property type="entry name" value="EGF/Laminin"/>
    <property type="match status" value="1"/>
</dbReference>
<evidence type="ECO:0000256" key="6">
    <source>
        <dbReference type="PROSITE-ProRule" id="PRU00076"/>
    </source>
</evidence>